<accession>A0A4P7AI59</accession>
<dbReference type="InterPro" id="IPR050534">
    <property type="entry name" value="Coronavir_polyprotein_1ab"/>
</dbReference>
<keyword evidence="6" id="KW-0175">Coiled coil</keyword>
<keyword evidence="4 8" id="KW-0347">Helicase</keyword>
<name>A0A4P7AI59_9MOLU</name>
<dbReference type="GO" id="GO:0005524">
    <property type="term" value="F:ATP binding"/>
    <property type="evidence" value="ECO:0007669"/>
    <property type="project" value="UniProtKB-KW"/>
</dbReference>
<dbReference type="GO" id="GO:0016787">
    <property type="term" value="F:hydrolase activity"/>
    <property type="evidence" value="ECO:0007669"/>
    <property type="project" value="UniProtKB-KW"/>
</dbReference>
<dbReference type="KEGG" id="sgq:SGLAD_v1c01740"/>
<feature type="coiled-coil region" evidence="6">
    <location>
        <begin position="574"/>
        <end position="628"/>
    </location>
</feature>
<keyword evidence="3" id="KW-0378">Hydrolase</keyword>
<evidence type="ECO:0000256" key="1">
    <source>
        <dbReference type="ARBA" id="ARBA00007913"/>
    </source>
</evidence>
<comment type="similarity">
    <text evidence="1">Belongs to the DNA2/NAM7 helicase family.</text>
</comment>
<proteinExistence type="inferred from homology"/>
<protein>
    <submittedName>
        <fullName evidence="8">Superfamily I DNA/RNA helicase</fullName>
    </submittedName>
</protein>
<reference evidence="8 9" key="1">
    <citation type="submission" date="2019-03" db="EMBL/GenBank/DDBJ databases">
        <title>Complete genome sequence of Spiroplasma gladiatoris TG-1 (DSM 22552).</title>
        <authorList>
            <person name="Lin Y.-C."/>
            <person name="Chou L."/>
            <person name="Kuo C.-H."/>
        </authorList>
    </citation>
    <scope>NUCLEOTIDE SEQUENCE [LARGE SCALE GENOMIC DNA]</scope>
    <source>
        <strain evidence="8 9">TG-1</strain>
    </source>
</reference>
<dbReference type="RefSeq" id="WP_134297172.1">
    <property type="nucleotide sequence ID" value="NZ_CP038013.1"/>
</dbReference>
<feature type="coiled-coil region" evidence="6">
    <location>
        <begin position="846"/>
        <end position="873"/>
    </location>
</feature>
<dbReference type="InterPro" id="IPR003593">
    <property type="entry name" value="AAA+_ATPase"/>
</dbReference>
<dbReference type="CDD" id="cd18808">
    <property type="entry name" value="SF1_C_Upf1"/>
    <property type="match status" value="1"/>
</dbReference>
<dbReference type="Pfam" id="PF13087">
    <property type="entry name" value="AAA_12"/>
    <property type="match status" value="1"/>
</dbReference>
<dbReference type="InterPro" id="IPR027417">
    <property type="entry name" value="P-loop_NTPase"/>
</dbReference>
<dbReference type="Gene3D" id="3.40.50.300">
    <property type="entry name" value="P-loop containing nucleotide triphosphate hydrolases"/>
    <property type="match status" value="3"/>
</dbReference>
<dbReference type="InterPro" id="IPR047187">
    <property type="entry name" value="SF1_C_Upf1"/>
</dbReference>
<keyword evidence="5" id="KW-0067">ATP-binding</keyword>
<organism evidence="8 9">
    <name type="scientific">Spiroplasma gladiatoris</name>
    <dbReference type="NCBI Taxonomy" id="2143"/>
    <lineage>
        <taxon>Bacteria</taxon>
        <taxon>Bacillati</taxon>
        <taxon>Mycoplasmatota</taxon>
        <taxon>Mollicutes</taxon>
        <taxon>Entomoplasmatales</taxon>
        <taxon>Spiroplasmataceae</taxon>
        <taxon>Spiroplasma</taxon>
    </lineage>
</organism>
<dbReference type="SMART" id="SM00382">
    <property type="entry name" value="AAA"/>
    <property type="match status" value="1"/>
</dbReference>
<dbReference type="Pfam" id="PF13086">
    <property type="entry name" value="AAA_11"/>
    <property type="match status" value="2"/>
</dbReference>
<dbReference type="CDD" id="cd17934">
    <property type="entry name" value="DEXXQc_Upf1-like"/>
    <property type="match status" value="1"/>
</dbReference>
<dbReference type="InterPro" id="IPR041679">
    <property type="entry name" value="DNA2/NAM7-like_C"/>
</dbReference>
<dbReference type="PANTHER" id="PTHR43788:SF8">
    <property type="entry name" value="DNA-BINDING PROTEIN SMUBP-2"/>
    <property type="match status" value="1"/>
</dbReference>
<dbReference type="SUPFAM" id="SSF52540">
    <property type="entry name" value="P-loop containing nucleoside triphosphate hydrolases"/>
    <property type="match status" value="1"/>
</dbReference>
<dbReference type="GO" id="GO:0043139">
    <property type="term" value="F:5'-3' DNA helicase activity"/>
    <property type="evidence" value="ECO:0007669"/>
    <property type="project" value="TreeGrafter"/>
</dbReference>
<dbReference type="InterPro" id="IPR041677">
    <property type="entry name" value="DNA2/NAM7_AAA_11"/>
</dbReference>
<gene>
    <name evidence="8" type="ORF">SGLAD_v1c01740</name>
</gene>
<dbReference type="EMBL" id="CP038013">
    <property type="protein sequence ID" value="QBQ07373.1"/>
    <property type="molecule type" value="Genomic_DNA"/>
</dbReference>
<evidence type="ECO:0000313" key="8">
    <source>
        <dbReference type="EMBL" id="QBQ07373.1"/>
    </source>
</evidence>
<dbReference type="PANTHER" id="PTHR43788">
    <property type="entry name" value="DNA2/NAM7 HELICASE FAMILY MEMBER"/>
    <property type="match status" value="1"/>
</dbReference>
<keyword evidence="2" id="KW-0547">Nucleotide-binding</keyword>
<sequence>MANVIENDGTKEIFLDFSYLQNVMFKDNVLELDNIISKLDIENINSYQELQLFLRNSMIKQAFICLIDDKTRKINKKDKNSIVYDAIIRVELNTTSQSKMPKDTYLGFFVNIDPQKPYLTIASIFQTRLKPIAQEFESLVQESRIQIIKYQGQITPEEVLRRNVFNSSNIASIGKLVSKFEEEKNKWLNYLEFSYDLLQSQRKFSLPYLNSKIIKVIKIERNNFYNDSIKKVKILLTNYNNFFVDFKYLDLVKDLNIEFETSNLIILDVLFNNYKVLESLKKLKELSIVPLNTNVNLPALYDLTKNIAEIFDFSFDKILDNSKMINLNNLILEKEDKVTLIDYWKEKKEILFGGEVELKELAKENEDFLNQLQVTQLVYEIDQEINTNLFSKNINYENLDSGYLAYVGFGDDVLIERGRQVLKRISEGNIKNPYLINYLFNTKLIDLSQENQNWEIKKEEYYYSLNYEQKEAVKKAINSKDVFLLQGPPGTGKTQVICEIIYQLTRQNRKILISSQNHEAIKNVVDRLPYEPNINRIRLTNQINVKSKTSNNFSPERCVYNYYKSLTKSMFDDMSFEQNQIEHLNEIENNLEKLIINNKGYHQNNNQLREIQNQIESINEEINFIKSKEIENIHKKNEVKEELLNIENLISVLSDFNFNVAINISDSINKVFNHEIKFMFEEFVLNNIKENILETNLFLKIKKVCEAILFKDDVFVSIKESKQRILNLKRDAEFDLANKEEETLIGLEKLLLNNLVISNLIEILSTFRKSLLNLKTDLIYKLENLNQHESSEEILNTLEVKKNELYVNREKLIETTGNNSKEIRELIKYANNKFKLNLGLMDVDLEIQIKEQLNKLRKKLEISKQKNESLKDFYNMVSGYVSENYNIDNDWSKELSTQEFTRQMVQDSRRYTNSVLNNLINVYAMTLTSTNMFRFNKDENAKKLGLEEINLRTMDVDVVIIDEASKATLLEILMPLIYGKTLILVGDYRQLPPILKLKQSDVDLVNNMTNKNYNYQELFELLDKSAFKNLIAARNKSITTMLKTQYRSHRQIMEVVNKFYDNELRVEQQVSDQKKHDLIVNSTHCNEIINSKSSVYWVDSTYDINNEIYYEQGEEYSTSLFNELEVKITCQLIKDIDKSIKNKKISYKPSLAIISFYGLHVEKLKKSIKKINIKNIDLIISTVDDFQGKEADYVIVNMVRNPKRLSSQNGREFLKKYERINVAFSRAKELLLIIGAQRAVGDIVVQIPTVADPNISNTYEVYSDIIAKIYHEGGLLTTKDIL</sequence>
<evidence type="ECO:0000256" key="3">
    <source>
        <dbReference type="ARBA" id="ARBA00022801"/>
    </source>
</evidence>
<evidence type="ECO:0000313" key="9">
    <source>
        <dbReference type="Proteomes" id="UP000294309"/>
    </source>
</evidence>
<feature type="domain" description="AAA+ ATPase" evidence="7">
    <location>
        <begin position="479"/>
        <end position="1006"/>
    </location>
</feature>
<dbReference type="OrthoDB" id="9757917at2"/>
<evidence type="ECO:0000256" key="4">
    <source>
        <dbReference type="ARBA" id="ARBA00022806"/>
    </source>
</evidence>
<dbReference type="Proteomes" id="UP000294309">
    <property type="component" value="Chromosome"/>
</dbReference>
<evidence type="ECO:0000256" key="5">
    <source>
        <dbReference type="ARBA" id="ARBA00022840"/>
    </source>
</evidence>
<evidence type="ECO:0000256" key="2">
    <source>
        <dbReference type="ARBA" id="ARBA00022741"/>
    </source>
</evidence>
<evidence type="ECO:0000256" key="6">
    <source>
        <dbReference type="SAM" id="Coils"/>
    </source>
</evidence>
<evidence type="ECO:0000259" key="7">
    <source>
        <dbReference type="SMART" id="SM00382"/>
    </source>
</evidence>
<keyword evidence="9" id="KW-1185">Reference proteome</keyword>